<evidence type="ECO:0000313" key="2">
    <source>
        <dbReference type="Proteomes" id="UP000613580"/>
    </source>
</evidence>
<dbReference type="OrthoDB" id="2928749at2759"/>
<name>A0A8H6TN69_MYCCL</name>
<organism evidence="1 2">
    <name type="scientific">Mycena chlorophos</name>
    <name type="common">Agaric fungus</name>
    <name type="synonym">Agaricus chlorophos</name>
    <dbReference type="NCBI Taxonomy" id="658473"/>
    <lineage>
        <taxon>Eukaryota</taxon>
        <taxon>Fungi</taxon>
        <taxon>Dikarya</taxon>
        <taxon>Basidiomycota</taxon>
        <taxon>Agaricomycotina</taxon>
        <taxon>Agaricomycetes</taxon>
        <taxon>Agaricomycetidae</taxon>
        <taxon>Agaricales</taxon>
        <taxon>Marasmiineae</taxon>
        <taxon>Mycenaceae</taxon>
        <taxon>Mycena</taxon>
    </lineage>
</organism>
<dbReference type="Proteomes" id="UP000613580">
    <property type="component" value="Unassembled WGS sequence"/>
</dbReference>
<proteinExistence type="predicted"/>
<gene>
    <name evidence="1" type="ORF">HMN09_00172300</name>
</gene>
<protein>
    <submittedName>
        <fullName evidence="1">Uncharacterized protein</fullName>
    </submittedName>
</protein>
<dbReference type="EMBL" id="JACAZE010000002">
    <property type="protein sequence ID" value="KAF7320858.1"/>
    <property type="molecule type" value="Genomic_DNA"/>
</dbReference>
<reference evidence="1" key="1">
    <citation type="submission" date="2020-05" db="EMBL/GenBank/DDBJ databases">
        <title>Mycena genomes resolve the evolution of fungal bioluminescence.</title>
        <authorList>
            <person name="Tsai I.J."/>
        </authorList>
    </citation>
    <scope>NUCLEOTIDE SEQUENCE</scope>
    <source>
        <strain evidence="1">110903Hualien_Pintung</strain>
    </source>
</reference>
<keyword evidence="2" id="KW-1185">Reference proteome</keyword>
<evidence type="ECO:0000313" key="1">
    <source>
        <dbReference type="EMBL" id="KAF7320858.1"/>
    </source>
</evidence>
<accession>A0A8H6TN69</accession>
<dbReference type="AlphaFoldDB" id="A0A8H6TN69"/>
<sequence length="270" mass="30392">MDCQFSFGPNGAYFLKSDSRWAWSDHNLPETLRRVLADPNDPLYCKSPADVAFAMEPGVYSMCWTTKSNQEMYEADYLPPHYTKLAKFIADRSAHTTFGPNRSYFSTTKTGLSWQNLPLELETHIMSRIRIGRPHTIALGVDGAWIGLWDDGQLFFSAAQLKSYYPDLFELTQNEAETKKRKGIAYVAISPFAAGQWFATFGDGSSLFNLPRTMHEDVRTVAASIRPLQSGNGGGGGQSDADAMLIETAKFQMAVQQNIQMQNLFYPRYY</sequence>
<comment type="caution">
    <text evidence="1">The sequence shown here is derived from an EMBL/GenBank/DDBJ whole genome shotgun (WGS) entry which is preliminary data.</text>
</comment>